<dbReference type="Proteomes" id="UP000830434">
    <property type="component" value="Chromosome"/>
</dbReference>
<dbReference type="KEGG" id="haxz:M0R88_12945"/>
<protein>
    <submittedName>
        <fullName evidence="2">Carotenoid biosynthesis protein</fullName>
    </submittedName>
</protein>
<evidence type="ECO:0000313" key="3">
    <source>
        <dbReference type="Proteomes" id="UP000830434"/>
    </source>
</evidence>
<name>A0A8U0IPC2_9EURY</name>
<feature type="transmembrane region" description="Helical" evidence="1">
    <location>
        <begin position="132"/>
        <end position="154"/>
    </location>
</feature>
<feature type="transmembrane region" description="Helical" evidence="1">
    <location>
        <begin position="206"/>
        <end position="232"/>
    </location>
</feature>
<dbReference type="NCBIfam" id="TIGR03460">
    <property type="entry name" value="crt_membr_arch"/>
    <property type="match status" value="1"/>
</dbReference>
<dbReference type="InterPro" id="IPR007354">
    <property type="entry name" value="CruF-like"/>
</dbReference>
<dbReference type="PANTHER" id="PTHR39419">
    <property type="entry name" value="SLL0814 PROTEIN"/>
    <property type="match status" value="1"/>
</dbReference>
<dbReference type="PANTHER" id="PTHR39419:SF1">
    <property type="entry name" value="SLL0814 PROTEIN"/>
    <property type="match status" value="1"/>
</dbReference>
<dbReference type="Pfam" id="PF04240">
    <property type="entry name" value="Caroten_synth"/>
    <property type="match status" value="1"/>
</dbReference>
<reference evidence="2" key="1">
    <citation type="submission" date="2022-04" db="EMBL/GenBank/DDBJ databases">
        <title>Diverse halophilic archaea isolated from saline environments.</title>
        <authorList>
            <person name="Cui H.-L."/>
        </authorList>
    </citation>
    <scope>NUCLEOTIDE SEQUENCE</scope>
    <source>
        <strain evidence="2">XZYJT40</strain>
    </source>
</reference>
<feature type="transmembrane region" description="Helical" evidence="1">
    <location>
        <begin position="99"/>
        <end position="120"/>
    </location>
</feature>
<dbReference type="NCBIfam" id="NF041333">
    <property type="entry name" value="CruF_Halo"/>
    <property type="match status" value="1"/>
</dbReference>
<feature type="transmembrane region" description="Helical" evidence="1">
    <location>
        <begin position="32"/>
        <end position="51"/>
    </location>
</feature>
<evidence type="ECO:0000256" key="1">
    <source>
        <dbReference type="SAM" id="Phobius"/>
    </source>
</evidence>
<proteinExistence type="predicted"/>
<dbReference type="AlphaFoldDB" id="A0A8U0IPC2"/>
<feature type="transmembrane region" description="Helical" evidence="1">
    <location>
        <begin position="58"/>
        <end position="79"/>
    </location>
</feature>
<sequence length="255" mass="27502">MAVVFPLVGAALFVLSHERVLLPAWLAMNPVLVLFGTAVMRLPLVAGLAPLVDRKAGLGLLAVTAYSYFIEYVGVHYGVPYGEFSYELQLGPMVGGVPIGLPVFFLPLVVNGYLLVLLLLPRASRVERTLAALAVVLVVDLVLDPAAVGLGFWTYDGGGFYYGVPLSNFLGWILSGLVAVSIVEWSFDIEALADRLETCEFALDDFVSFVVLWGAMNVYFGNWVAVALAVGLSAGLVRTDRFDFVGLGRERPEQG</sequence>
<evidence type="ECO:0000313" key="2">
    <source>
        <dbReference type="EMBL" id="UPW02322.1"/>
    </source>
</evidence>
<dbReference type="InterPro" id="IPR053540">
    <property type="entry name" value="BABR_hydratase"/>
</dbReference>
<organism evidence="2 3">
    <name type="scientific">Halorussus gelatinilyticus</name>
    <dbReference type="NCBI Taxonomy" id="2937524"/>
    <lineage>
        <taxon>Archaea</taxon>
        <taxon>Methanobacteriati</taxon>
        <taxon>Methanobacteriota</taxon>
        <taxon>Stenosarchaea group</taxon>
        <taxon>Halobacteria</taxon>
        <taxon>Halobacteriales</taxon>
        <taxon>Haladaptataceae</taxon>
        <taxon>Halorussus</taxon>
    </lineage>
</organism>
<keyword evidence="1" id="KW-0472">Membrane</keyword>
<dbReference type="EMBL" id="CP096658">
    <property type="protein sequence ID" value="UPW02322.1"/>
    <property type="molecule type" value="Genomic_DNA"/>
</dbReference>
<accession>A0A8U0IPC2</accession>
<keyword evidence="1" id="KW-1133">Transmembrane helix</keyword>
<keyword evidence="3" id="KW-1185">Reference proteome</keyword>
<dbReference type="InterPro" id="IPR017823">
    <property type="entry name" value="CruF"/>
</dbReference>
<keyword evidence="1" id="KW-0812">Transmembrane</keyword>
<gene>
    <name evidence="2" type="ORF">M0R88_12945</name>
</gene>